<name>A0ABQ3F4F2_9ACTN</name>
<evidence type="ECO:0000256" key="1">
    <source>
        <dbReference type="SAM" id="MobiDB-lite"/>
    </source>
</evidence>
<organism evidence="2 3">
    <name type="scientific">Streptomyces cirratus</name>
    <dbReference type="NCBI Taxonomy" id="68187"/>
    <lineage>
        <taxon>Bacteria</taxon>
        <taxon>Bacillati</taxon>
        <taxon>Actinomycetota</taxon>
        <taxon>Actinomycetes</taxon>
        <taxon>Kitasatosporales</taxon>
        <taxon>Streptomycetaceae</taxon>
        <taxon>Streptomyces</taxon>
    </lineage>
</organism>
<feature type="region of interest" description="Disordered" evidence="1">
    <location>
        <begin position="1"/>
        <end position="116"/>
    </location>
</feature>
<gene>
    <name evidence="2" type="ORF">GCM10010347_60430</name>
</gene>
<evidence type="ECO:0000313" key="2">
    <source>
        <dbReference type="EMBL" id="GHB81545.1"/>
    </source>
</evidence>
<keyword evidence="3" id="KW-1185">Reference proteome</keyword>
<dbReference type="Proteomes" id="UP000642673">
    <property type="component" value="Unassembled WGS sequence"/>
</dbReference>
<evidence type="ECO:0000313" key="3">
    <source>
        <dbReference type="Proteomes" id="UP000642673"/>
    </source>
</evidence>
<sequence length="116" mass="12040">MLSREYPLPGFAELIPEPYPGTAHPSSRSSAALPPLVPASVSRTGAPVGSGGPGRIPVPDTEGPVDSEAGHPPVRQPDRLVAGDPVEEQRLLPTPCRRPGAKSRRRVAGPSLGRGD</sequence>
<proteinExistence type="predicted"/>
<dbReference type="EMBL" id="BMVP01000020">
    <property type="protein sequence ID" value="GHB81545.1"/>
    <property type="molecule type" value="Genomic_DNA"/>
</dbReference>
<protein>
    <submittedName>
        <fullName evidence="2">Uncharacterized protein</fullName>
    </submittedName>
</protein>
<accession>A0ABQ3F4F2</accession>
<reference evidence="3" key="1">
    <citation type="journal article" date="2019" name="Int. J. Syst. Evol. Microbiol.">
        <title>The Global Catalogue of Microorganisms (GCM) 10K type strain sequencing project: providing services to taxonomists for standard genome sequencing and annotation.</title>
        <authorList>
            <consortium name="The Broad Institute Genomics Platform"/>
            <consortium name="The Broad Institute Genome Sequencing Center for Infectious Disease"/>
            <person name="Wu L."/>
            <person name="Ma J."/>
        </authorList>
    </citation>
    <scope>NUCLEOTIDE SEQUENCE [LARGE SCALE GENOMIC DNA]</scope>
    <source>
        <strain evidence="3">JCM 4738</strain>
    </source>
</reference>
<comment type="caution">
    <text evidence="2">The sequence shown here is derived from an EMBL/GenBank/DDBJ whole genome shotgun (WGS) entry which is preliminary data.</text>
</comment>
<feature type="compositionally biased region" description="Low complexity" evidence="1">
    <location>
        <begin position="23"/>
        <end position="42"/>
    </location>
</feature>